<evidence type="ECO:0000256" key="1">
    <source>
        <dbReference type="SAM" id="Phobius"/>
    </source>
</evidence>
<sequence length="115" mass="12706">MFLSGFSCLLVGWISTLQISLTSPLTYIVSTNSKSVFQTVLAVVWNSEIRSWLWWVGNGLVIVGIVGYTAIKLRSEQKKINMDIVVEEPKTDPTVREFVGESRSAGKRAVAKLSA</sequence>
<keyword evidence="3" id="KW-1185">Reference proteome</keyword>
<evidence type="ECO:0000313" key="2">
    <source>
        <dbReference type="EMBL" id="CAL1526644.1"/>
    </source>
</evidence>
<proteinExistence type="predicted"/>
<keyword evidence="1" id="KW-0472">Membrane</keyword>
<protein>
    <submittedName>
        <fullName evidence="2">Uncharacterized protein</fullName>
    </submittedName>
</protein>
<gene>
    <name evidence="2" type="ORF">GSLYS_00000821001</name>
</gene>
<dbReference type="EMBL" id="CAXITT010000007">
    <property type="protein sequence ID" value="CAL1526644.1"/>
    <property type="molecule type" value="Genomic_DNA"/>
</dbReference>
<dbReference type="Proteomes" id="UP001497497">
    <property type="component" value="Unassembled WGS sequence"/>
</dbReference>
<comment type="caution">
    <text evidence="2">The sequence shown here is derived from an EMBL/GenBank/DDBJ whole genome shotgun (WGS) entry which is preliminary data.</text>
</comment>
<keyword evidence="1" id="KW-0812">Transmembrane</keyword>
<reference evidence="2 3" key="1">
    <citation type="submission" date="2024-04" db="EMBL/GenBank/DDBJ databases">
        <authorList>
            <consortium name="Genoscope - CEA"/>
            <person name="William W."/>
        </authorList>
    </citation>
    <scope>NUCLEOTIDE SEQUENCE [LARGE SCALE GENOMIC DNA]</scope>
</reference>
<dbReference type="AlphaFoldDB" id="A0AAV2GYZ3"/>
<dbReference type="SUPFAM" id="SSF103481">
    <property type="entry name" value="Multidrug resistance efflux transporter EmrE"/>
    <property type="match status" value="1"/>
</dbReference>
<accession>A0AAV2GYZ3</accession>
<evidence type="ECO:0000313" key="3">
    <source>
        <dbReference type="Proteomes" id="UP001497497"/>
    </source>
</evidence>
<feature type="transmembrane region" description="Helical" evidence="1">
    <location>
        <begin position="52"/>
        <end position="71"/>
    </location>
</feature>
<name>A0AAV2GYZ3_LYMST</name>
<organism evidence="2 3">
    <name type="scientific">Lymnaea stagnalis</name>
    <name type="common">Great pond snail</name>
    <name type="synonym">Helix stagnalis</name>
    <dbReference type="NCBI Taxonomy" id="6523"/>
    <lineage>
        <taxon>Eukaryota</taxon>
        <taxon>Metazoa</taxon>
        <taxon>Spiralia</taxon>
        <taxon>Lophotrochozoa</taxon>
        <taxon>Mollusca</taxon>
        <taxon>Gastropoda</taxon>
        <taxon>Heterobranchia</taxon>
        <taxon>Euthyneura</taxon>
        <taxon>Panpulmonata</taxon>
        <taxon>Hygrophila</taxon>
        <taxon>Lymnaeoidea</taxon>
        <taxon>Lymnaeidae</taxon>
        <taxon>Lymnaea</taxon>
    </lineage>
</organism>
<keyword evidence="1" id="KW-1133">Transmembrane helix</keyword>
<dbReference type="InterPro" id="IPR037185">
    <property type="entry name" value="EmrE-like"/>
</dbReference>